<evidence type="ECO:0000313" key="3">
    <source>
        <dbReference type="Proteomes" id="UP000694240"/>
    </source>
</evidence>
<gene>
    <name evidence="2" type="ORF">ISN45_At03g041670</name>
</gene>
<organism evidence="2 3">
    <name type="scientific">Arabidopsis thaliana x Arabidopsis arenosa</name>
    <dbReference type="NCBI Taxonomy" id="1240361"/>
    <lineage>
        <taxon>Eukaryota</taxon>
        <taxon>Viridiplantae</taxon>
        <taxon>Streptophyta</taxon>
        <taxon>Embryophyta</taxon>
        <taxon>Tracheophyta</taxon>
        <taxon>Spermatophyta</taxon>
        <taxon>Magnoliopsida</taxon>
        <taxon>eudicotyledons</taxon>
        <taxon>Gunneridae</taxon>
        <taxon>Pentapetalae</taxon>
        <taxon>rosids</taxon>
        <taxon>malvids</taxon>
        <taxon>Brassicales</taxon>
        <taxon>Brassicaceae</taxon>
        <taxon>Camelineae</taxon>
        <taxon>Arabidopsis</taxon>
    </lineage>
</organism>
<accession>A0A8T2EWH2</accession>
<dbReference type="Proteomes" id="UP000694240">
    <property type="component" value="Chromosome 3"/>
</dbReference>
<feature type="region of interest" description="Disordered" evidence="1">
    <location>
        <begin position="83"/>
        <end position="134"/>
    </location>
</feature>
<keyword evidence="3" id="KW-1185">Reference proteome</keyword>
<proteinExistence type="predicted"/>
<dbReference type="EMBL" id="JAEFBK010000003">
    <property type="protein sequence ID" value="KAG7627859.1"/>
    <property type="molecule type" value="Genomic_DNA"/>
</dbReference>
<evidence type="ECO:0000256" key="1">
    <source>
        <dbReference type="SAM" id="MobiDB-lite"/>
    </source>
</evidence>
<evidence type="ECO:0000313" key="2">
    <source>
        <dbReference type="EMBL" id="KAG7627859.1"/>
    </source>
</evidence>
<reference evidence="2 3" key="1">
    <citation type="submission" date="2020-12" db="EMBL/GenBank/DDBJ databases">
        <title>Concerted genomic and epigenomic changes stabilize Arabidopsis allopolyploids.</title>
        <authorList>
            <person name="Chen Z."/>
        </authorList>
    </citation>
    <scope>NUCLEOTIDE SEQUENCE [LARGE SCALE GENOMIC DNA]</scope>
    <source>
        <strain evidence="2">Allo738</strain>
        <tissue evidence="2">Leaf</tissue>
    </source>
</reference>
<feature type="compositionally biased region" description="Pro residues" evidence="1">
    <location>
        <begin position="122"/>
        <end position="134"/>
    </location>
</feature>
<name>A0A8T2EWH2_9BRAS</name>
<dbReference type="AlphaFoldDB" id="A0A8T2EWH2"/>
<comment type="caution">
    <text evidence="2">The sequence shown here is derived from an EMBL/GenBank/DDBJ whole genome shotgun (WGS) entry which is preliminary data.</text>
</comment>
<protein>
    <submittedName>
        <fullName evidence="2">Uncharacterized protein</fullName>
    </submittedName>
</protein>
<sequence>MEEQNRGCPIVVWWDLGSGGLPSGYDALGVLETIKSAMNGLGFCGSLNVEALTVKGYEIKPVVLMSFLLLFPLCSSGFREGHGVTHTDQNSLNKVEESIPTIMDYPEPGPDPKHDPTKPGYGFPPPPPPPPKMN</sequence>